<comment type="caution">
    <text evidence="1">The sequence shown here is derived from an EMBL/GenBank/DDBJ whole genome shotgun (WGS) entry which is preliminary data.</text>
</comment>
<dbReference type="AlphaFoldDB" id="A0A426Z1Z2"/>
<dbReference type="EMBL" id="AMZH03008896">
    <property type="protein sequence ID" value="RRT57999.1"/>
    <property type="molecule type" value="Genomic_DNA"/>
</dbReference>
<sequence length="115" mass="12056">MIVTGNDCCRGGLGCSCVAVTRATSSGDSLRGYAKEEQRVMAAGAAAGCSATGAGCDYGEEGRELATVASGLRQRVGSSKVAAPLADDWLRLRMDCDSGKQRKRAGRLLRRERRG</sequence>
<protein>
    <submittedName>
        <fullName evidence="1">Uncharacterized protein</fullName>
    </submittedName>
</protein>
<accession>A0A426Z1Z2</accession>
<evidence type="ECO:0000313" key="2">
    <source>
        <dbReference type="Proteomes" id="UP000287651"/>
    </source>
</evidence>
<organism evidence="1 2">
    <name type="scientific">Ensete ventricosum</name>
    <name type="common">Abyssinian banana</name>
    <name type="synonym">Musa ensete</name>
    <dbReference type="NCBI Taxonomy" id="4639"/>
    <lineage>
        <taxon>Eukaryota</taxon>
        <taxon>Viridiplantae</taxon>
        <taxon>Streptophyta</taxon>
        <taxon>Embryophyta</taxon>
        <taxon>Tracheophyta</taxon>
        <taxon>Spermatophyta</taxon>
        <taxon>Magnoliopsida</taxon>
        <taxon>Liliopsida</taxon>
        <taxon>Zingiberales</taxon>
        <taxon>Musaceae</taxon>
        <taxon>Ensete</taxon>
    </lineage>
</organism>
<name>A0A426Z1Z2_ENSVE</name>
<reference evidence="1 2" key="1">
    <citation type="journal article" date="2014" name="Agronomy (Basel)">
        <title>A Draft Genome Sequence for Ensete ventricosum, the Drought-Tolerant Tree Against Hunger.</title>
        <authorList>
            <person name="Harrison J."/>
            <person name="Moore K.A."/>
            <person name="Paszkiewicz K."/>
            <person name="Jones T."/>
            <person name="Grant M."/>
            <person name="Ambacheew D."/>
            <person name="Muzemil S."/>
            <person name="Studholme D.J."/>
        </authorList>
    </citation>
    <scope>NUCLEOTIDE SEQUENCE [LARGE SCALE GENOMIC DNA]</scope>
</reference>
<evidence type="ECO:0000313" key="1">
    <source>
        <dbReference type="EMBL" id="RRT57999.1"/>
    </source>
</evidence>
<dbReference type="Proteomes" id="UP000287651">
    <property type="component" value="Unassembled WGS sequence"/>
</dbReference>
<proteinExistence type="predicted"/>
<gene>
    <name evidence="1" type="ORF">B296_00031422</name>
</gene>